<reference evidence="2" key="1">
    <citation type="submission" date="2018-01" db="EMBL/GenBank/DDBJ databases">
        <title>Complete genome of Tamlana sp. UJ94.</title>
        <authorList>
            <person name="Jung J."/>
            <person name="Chung D."/>
            <person name="Bae S.S."/>
            <person name="Baek K."/>
        </authorList>
    </citation>
    <scope>NUCLEOTIDE SEQUENCE [LARGE SCALE GENOMIC DNA]</scope>
    <source>
        <strain evidence="2">UJ94</strain>
    </source>
</reference>
<sequence length="270" mass="31904">MQVDSLWDEYTRGKQTYLQLSQKYGCSKRTIQRKLDLHQVKDVEITPKKVIVLMDTTYWRRSFGLMLFKDAYSKENLLWYYVKSETNALYIKGINELKSKGFEIVAIVCDGRKGLVGTFKGIPVQLCQFHQVAAIRRYITKNPKMLASIELKTHVAMLKNTDKESFEGGLNMWFIKWESFLNERTINNETGKSHFTHKRLRSAYRSLNTNMTWLFTWYDNYDLNIPNTTNMIDGHFSDLKNKLRNHNGLTKQRKIKFINEFLKTKIDVKE</sequence>
<gene>
    <name evidence="1" type="ORF">C1A40_02645</name>
</gene>
<evidence type="ECO:0000313" key="2">
    <source>
        <dbReference type="Proteomes" id="UP000236592"/>
    </source>
</evidence>
<dbReference type="Proteomes" id="UP000236592">
    <property type="component" value="Chromosome"/>
</dbReference>
<evidence type="ECO:0008006" key="3">
    <source>
        <dbReference type="Google" id="ProtNLM"/>
    </source>
</evidence>
<evidence type="ECO:0000313" key="1">
    <source>
        <dbReference type="EMBL" id="AUS07245.1"/>
    </source>
</evidence>
<proteinExistence type="predicted"/>
<organism evidence="1 2">
    <name type="scientific">Pseudotamlana carrageenivorans</name>
    <dbReference type="NCBI Taxonomy" id="2069432"/>
    <lineage>
        <taxon>Bacteria</taxon>
        <taxon>Pseudomonadati</taxon>
        <taxon>Bacteroidota</taxon>
        <taxon>Flavobacteriia</taxon>
        <taxon>Flavobacteriales</taxon>
        <taxon>Flavobacteriaceae</taxon>
        <taxon>Pseudotamlana</taxon>
    </lineage>
</organism>
<name>A0A2I7SMV6_9FLAO</name>
<dbReference type="KEGG" id="taj:C1A40_02645"/>
<dbReference type="EMBL" id="CP025938">
    <property type="protein sequence ID" value="AUS07245.1"/>
    <property type="molecule type" value="Genomic_DNA"/>
</dbReference>
<keyword evidence="2" id="KW-1185">Reference proteome</keyword>
<dbReference type="AlphaFoldDB" id="A0A2I7SMV6"/>
<dbReference type="OrthoDB" id="834313at2"/>
<protein>
    <recommendedName>
        <fullName evidence="3">Transposase</fullName>
    </recommendedName>
</protein>
<accession>A0A2I7SMV6</accession>